<organism evidence="2 3">
    <name type="scientific">Flavobacterium silvaticum</name>
    <dbReference type="NCBI Taxonomy" id="1852020"/>
    <lineage>
        <taxon>Bacteria</taxon>
        <taxon>Pseudomonadati</taxon>
        <taxon>Bacteroidota</taxon>
        <taxon>Flavobacteriia</taxon>
        <taxon>Flavobacteriales</taxon>
        <taxon>Flavobacteriaceae</taxon>
        <taxon>Flavobacterium</taxon>
    </lineage>
</organism>
<proteinExistence type="predicted"/>
<dbReference type="AlphaFoldDB" id="A0A972JGS9"/>
<evidence type="ECO:0000313" key="3">
    <source>
        <dbReference type="Proteomes" id="UP000712080"/>
    </source>
</evidence>
<feature type="transmembrane region" description="Helical" evidence="1">
    <location>
        <begin position="12"/>
        <end position="34"/>
    </location>
</feature>
<keyword evidence="1" id="KW-0812">Transmembrane</keyword>
<evidence type="ECO:0000313" key="2">
    <source>
        <dbReference type="EMBL" id="NMH29354.1"/>
    </source>
</evidence>
<gene>
    <name evidence="2" type="ORF">G6047_15050</name>
</gene>
<protein>
    <submittedName>
        <fullName evidence="2">Uncharacterized protein</fullName>
    </submittedName>
</protein>
<keyword evidence="1" id="KW-0472">Membrane</keyword>
<feature type="transmembrane region" description="Helical" evidence="1">
    <location>
        <begin position="46"/>
        <end position="67"/>
    </location>
</feature>
<keyword evidence="1" id="KW-1133">Transmembrane helix</keyword>
<sequence length="155" mass="17583">MIVHSKFRTAVITKNILGFGLAILMLVICIVNAFEDGKINYRGTAFFVGIVTMFFFLTGLHQLFLLARIRLTPEAIENKTVLLEKTTVLPYCEITKIELSITRSQSKGGYINDGYPVSSITYKNGQVLVISSDCYENYTELMRHINYQYGNLHDV</sequence>
<accession>A0A972JGS9</accession>
<keyword evidence="3" id="KW-1185">Reference proteome</keyword>
<dbReference type="Proteomes" id="UP000712080">
    <property type="component" value="Unassembled WGS sequence"/>
</dbReference>
<reference evidence="2" key="1">
    <citation type="submission" date="2020-02" db="EMBL/GenBank/DDBJ databases">
        <title>Flavobacterium sp. genome.</title>
        <authorList>
            <person name="Jung H.S."/>
            <person name="Baek J.H."/>
            <person name="Jeon C.O."/>
        </authorList>
    </citation>
    <scope>NUCLEOTIDE SEQUENCE</scope>
    <source>
        <strain evidence="2">SE-s28</strain>
    </source>
</reference>
<evidence type="ECO:0000256" key="1">
    <source>
        <dbReference type="SAM" id="Phobius"/>
    </source>
</evidence>
<name>A0A972JGS9_9FLAO</name>
<dbReference type="EMBL" id="JAAMPU010000108">
    <property type="protein sequence ID" value="NMH29354.1"/>
    <property type="molecule type" value="Genomic_DNA"/>
</dbReference>
<dbReference type="RefSeq" id="WP_169528450.1">
    <property type="nucleotide sequence ID" value="NZ_JAAMPU010000108.1"/>
</dbReference>
<comment type="caution">
    <text evidence="2">The sequence shown here is derived from an EMBL/GenBank/DDBJ whole genome shotgun (WGS) entry which is preliminary data.</text>
</comment>